<proteinExistence type="predicted"/>
<name>A0A5J4X7C1_9EUKA</name>
<evidence type="ECO:0000313" key="2">
    <source>
        <dbReference type="Proteomes" id="UP000324800"/>
    </source>
</evidence>
<reference evidence="1 2" key="1">
    <citation type="submission" date="2019-03" db="EMBL/GenBank/DDBJ databases">
        <title>Single cell metagenomics reveals metabolic interactions within the superorganism composed of flagellate Streblomastix strix and complex community of Bacteroidetes bacteria on its surface.</title>
        <authorList>
            <person name="Treitli S.C."/>
            <person name="Kolisko M."/>
            <person name="Husnik F."/>
            <person name="Keeling P."/>
            <person name="Hampl V."/>
        </authorList>
    </citation>
    <scope>NUCLEOTIDE SEQUENCE [LARGE SCALE GENOMIC DNA]</scope>
    <source>
        <strain evidence="1">ST1C</strain>
    </source>
</reference>
<accession>A0A5J4X7C1</accession>
<evidence type="ECO:0000313" key="1">
    <source>
        <dbReference type="EMBL" id="KAA6403131.1"/>
    </source>
</evidence>
<dbReference type="EMBL" id="SNRW01000135">
    <property type="protein sequence ID" value="KAA6403131.1"/>
    <property type="molecule type" value="Genomic_DNA"/>
</dbReference>
<dbReference type="Proteomes" id="UP000324800">
    <property type="component" value="Unassembled WGS sequence"/>
</dbReference>
<comment type="caution">
    <text evidence="1">The sequence shown here is derived from an EMBL/GenBank/DDBJ whole genome shotgun (WGS) entry which is preliminary data.</text>
</comment>
<organism evidence="1 2">
    <name type="scientific">Streblomastix strix</name>
    <dbReference type="NCBI Taxonomy" id="222440"/>
    <lineage>
        <taxon>Eukaryota</taxon>
        <taxon>Metamonada</taxon>
        <taxon>Preaxostyla</taxon>
        <taxon>Oxymonadida</taxon>
        <taxon>Streblomastigidae</taxon>
        <taxon>Streblomastix</taxon>
    </lineage>
</organism>
<sequence length="124" mass="14441">MGPVEIQPAQIMQTKCQFVQLVVEPEFEITTTQPWRFRRIVNGFIPTINQSPQGYMRVDLNGRTRNIHGLVALKFIPNDDPELKLQLLHTSEEKGGSYFVFAKDINGMRHKIYYTKFKRFIGLI</sequence>
<dbReference type="AlphaFoldDB" id="A0A5J4X7C1"/>
<protein>
    <submittedName>
        <fullName evidence="1">Uncharacterized protein</fullName>
    </submittedName>
</protein>
<gene>
    <name evidence="1" type="ORF">EZS28_001337</name>
</gene>